<name>A0A2A6BJR8_PRIPA</name>
<accession>A0A2A6BJR8</accession>
<evidence type="ECO:0000313" key="2">
    <source>
        <dbReference type="Proteomes" id="UP000005239"/>
    </source>
</evidence>
<dbReference type="AlphaFoldDB" id="A0A2A6BJR8"/>
<dbReference type="EnsemblMetazoa" id="PPA39331.1">
    <property type="protein sequence ID" value="PPA39331.1"/>
    <property type="gene ID" value="WBGene00277700"/>
</dbReference>
<reference evidence="1" key="2">
    <citation type="submission" date="2022-06" db="UniProtKB">
        <authorList>
            <consortium name="EnsemblMetazoa"/>
        </authorList>
    </citation>
    <scope>IDENTIFICATION</scope>
    <source>
        <strain evidence="1">PS312</strain>
    </source>
</reference>
<sequence length="248" mass="28001">RIIEDQPIMDICGLSIDLIKQLTDFDLEEIDFMNNTPTMFEHIREMFNKIVAYHGEESPECIRYWAHQLGVNHDRGLMALREKNIFELIDVMNRTRTMGCSEWVRHNAELIEMYSEQRSEAFRKLTHSIGRILYLSEAQIPPSSSSSICSSRVSSTQPSIDHSELATPHTSETLTGPCESPCTLPVASPLTKSHFETALNAPMTLTITPELCQYEVPMIGTFPHYGESHCSSPIDVGDIPLPSEPSKF</sequence>
<dbReference type="Proteomes" id="UP000005239">
    <property type="component" value="Unassembled WGS sequence"/>
</dbReference>
<keyword evidence="2" id="KW-1185">Reference proteome</keyword>
<gene>
    <name evidence="1" type="primary">WBGene00277700</name>
</gene>
<protein>
    <submittedName>
        <fullName evidence="1">Uncharacterized protein</fullName>
    </submittedName>
</protein>
<organism evidence="1 2">
    <name type="scientific">Pristionchus pacificus</name>
    <name type="common">Parasitic nematode worm</name>
    <dbReference type="NCBI Taxonomy" id="54126"/>
    <lineage>
        <taxon>Eukaryota</taxon>
        <taxon>Metazoa</taxon>
        <taxon>Ecdysozoa</taxon>
        <taxon>Nematoda</taxon>
        <taxon>Chromadorea</taxon>
        <taxon>Rhabditida</taxon>
        <taxon>Rhabditina</taxon>
        <taxon>Diplogasteromorpha</taxon>
        <taxon>Diplogasteroidea</taxon>
        <taxon>Neodiplogasteridae</taxon>
        <taxon>Pristionchus</taxon>
    </lineage>
</organism>
<accession>A0A8R1UUQ2</accession>
<proteinExistence type="predicted"/>
<evidence type="ECO:0000313" key="1">
    <source>
        <dbReference type="EnsemblMetazoa" id="PPA39331.1"/>
    </source>
</evidence>
<reference evidence="2" key="1">
    <citation type="journal article" date="2008" name="Nat. Genet.">
        <title>The Pristionchus pacificus genome provides a unique perspective on nematode lifestyle and parasitism.</title>
        <authorList>
            <person name="Dieterich C."/>
            <person name="Clifton S.W."/>
            <person name="Schuster L.N."/>
            <person name="Chinwalla A."/>
            <person name="Delehaunty K."/>
            <person name="Dinkelacker I."/>
            <person name="Fulton L."/>
            <person name="Fulton R."/>
            <person name="Godfrey J."/>
            <person name="Minx P."/>
            <person name="Mitreva M."/>
            <person name="Roeseler W."/>
            <person name="Tian H."/>
            <person name="Witte H."/>
            <person name="Yang S.P."/>
            <person name="Wilson R.K."/>
            <person name="Sommer R.J."/>
        </authorList>
    </citation>
    <scope>NUCLEOTIDE SEQUENCE [LARGE SCALE GENOMIC DNA]</scope>
    <source>
        <strain evidence="2">PS312</strain>
    </source>
</reference>